<proteinExistence type="inferred from homology"/>
<evidence type="ECO:0000313" key="4">
    <source>
        <dbReference type="EMBL" id="MFB9471636.1"/>
    </source>
</evidence>
<name>A0ABV5NN52_9ACTN</name>
<evidence type="ECO:0000313" key="5">
    <source>
        <dbReference type="Proteomes" id="UP001589568"/>
    </source>
</evidence>
<dbReference type="EMBL" id="JBHMCF010000014">
    <property type="protein sequence ID" value="MFB9471636.1"/>
    <property type="molecule type" value="Genomic_DNA"/>
</dbReference>
<dbReference type="SUPFAM" id="SSF51735">
    <property type="entry name" value="NAD(P)-binding Rossmann-fold domains"/>
    <property type="match status" value="1"/>
</dbReference>
<gene>
    <name evidence="4" type="ORF">ACFFR3_19105</name>
</gene>
<comment type="similarity">
    <text evidence="1 3">Belongs to the short-chain dehydrogenases/reductases (SDR) family.</text>
</comment>
<comment type="caution">
    <text evidence="4">The sequence shown here is derived from an EMBL/GenBank/DDBJ whole genome shotgun (WGS) entry which is preliminary data.</text>
</comment>
<accession>A0ABV5NN52</accession>
<dbReference type="PANTHER" id="PTHR43669:SF8">
    <property type="entry name" value="SHORT-CHAIN TYPE DEHYDROGENASE_REDUCTASE-RELATED"/>
    <property type="match status" value="1"/>
</dbReference>
<dbReference type="InterPro" id="IPR036291">
    <property type="entry name" value="NAD(P)-bd_dom_sf"/>
</dbReference>
<dbReference type="Gene3D" id="3.40.50.720">
    <property type="entry name" value="NAD(P)-binding Rossmann-like Domain"/>
    <property type="match status" value="1"/>
</dbReference>
<organism evidence="4 5">
    <name type="scientific">Nonomuraea salmonea</name>
    <dbReference type="NCBI Taxonomy" id="46181"/>
    <lineage>
        <taxon>Bacteria</taxon>
        <taxon>Bacillati</taxon>
        <taxon>Actinomycetota</taxon>
        <taxon>Actinomycetes</taxon>
        <taxon>Streptosporangiales</taxon>
        <taxon>Streptosporangiaceae</taxon>
        <taxon>Nonomuraea</taxon>
    </lineage>
</organism>
<evidence type="ECO:0000256" key="2">
    <source>
        <dbReference type="ARBA" id="ARBA00023002"/>
    </source>
</evidence>
<evidence type="ECO:0000256" key="3">
    <source>
        <dbReference type="RuleBase" id="RU000363"/>
    </source>
</evidence>
<dbReference type="PRINTS" id="PR00080">
    <property type="entry name" value="SDRFAMILY"/>
</dbReference>
<dbReference type="PRINTS" id="PR00081">
    <property type="entry name" value="GDHRDH"/>
</dbReference>
<sequence>MTNEDSTATIPAAQPHPTGLAGQAALVTGAASGIGAAVAAALAQAGAAVTAFDLNGERVRHVAARLTAAGHTATARQLDVTNPWAVEAALALAEAEHGPPSLLVNVAGVLHRGSTVGLPDEQWRNLFAVNTDGAFHVCRAAARRMVPRDGGSIVTVTSDAACVPRAQLAGYAASVAAATMFTRCLGLELAPFGIRCNVVAPGSTGEPAGEFRFSRHATPEAVADAVLFLLSHQARHITAQVLPVGATTDLNL</sequence>
<reference evidence="4 5" key="1">
    <citation type="submission" date="2024-09" db="EMBL/GenBank/DDBJ databases">
        <authorList>
            <person name="Sun Q."/>
            <person name="Mori K."/>
        </authorList>
    </citation>
    <scope>NUCLEOTIDE SEQUENCE [LARGE SCALE GENOMIC DNA]</scope>
    <source>
        <strain evidence="4 5">JCM 3324</strain>
    </source>
</reference>
<dbReference type="Pfam" id="PF00106">
    <property type="entry name" value="adh_short"/>
    <property type="match status" value="1"/>
</dbReference>
<dbReference type="Proteomes" id="UP001589568">
    <property type="component" value="Unassembled WGS sequence"/>
</dbReference>
<dbReference type="InterPro" id="IPR002347">
    <property type="entry name" value="SDR_fam"/>
</dbReference>
<dbReference type="PANTHER" id="PTHR43669">
    <property type="entry name" value="5-KETO-D-GLUCONATE 5-REDUCTASE"/>
    <property type="match status" value="1"/>
</dbReference>
<protein>
    <submittedName>
        <fullName evidence="4">SDR family NAD(P)-dependent oxidoreductase</fullName>
    </submittedName>
</protein>
<keyword evidence="5" id="KW-1185">Reference proteome</keyword>
<evidence type="ECO:0000256" key="1">
    <source>
        <dbReference type="ARBA" id="ARBA00006484"/>
    </source>
</evidence>
<keyword evidence="2" id="KW-0560">Oxidoreductase</keyword>
<dbReference type="RefSeq" id="WP_345408518.1">
    <property type="nucleotide sequence ID" value="NZ_BAAAXS010000001.1"/>
</dbReference>